<dbReference type="Proteomes" id="UP001231362">
    <property type="component" value="Unassembled WGS sequence"/>
</dbReference>
<dbReference type="RefSeq" id="WP_307151859.1">
    <property type="nucleotide sequence ID" value="NZ_JAUSTU010000026.1"/>
</dbReference>
<comment type="caution">
    <text evidence="1">The sequence shown here is derived from an EMBL/GenBank/DDBJ whole genome shotgun (WGS) entry which is preliminary data.</text>
</comment>
<protein>
    <recommendedName>
        <fullName evidence="3">CRISPR-associated protein</fullName>
    </recommendedName>
</protein>
<proteinExistence type="predicted"/>
<keyword evidence="2" id="KW-1185">Reference proteome</keyword>
<accession>A0ABT9V8W9</accession>
<reference evidence="1 2" key="1">
    <citation type="submission" date="2023-07" db="EMBL/GenBank/DDBJ databases">
        <title>Genomic Encyclopedia of Type Strains, Phase IV (KMG-IV): sequencing the most valuable type-strain genomes for metagenomic binning, comparative biology and taxonomic classification.</title>
        <authorList>
            <person name="Goeker M."/>
        </authorList>
    </citation>
    <scope>NUCLEOTIDE SEQUENCE [LARGE SCALE GENOMIC DNA]</scope>
    <source>
        <strain evidence="1 2">DSM 23948</strain>
    </source>
</reference>
<organism evidence="1 2">
    <name type="scientific">Anoxybacillus andreesenii</name>
    <dbReference type="NCBI Taxonomy" id="1325932"/>
    <lineage>
        <taxon>Bacteria</taxon>
        <taxon>Bacillati</taxon>
        <taxon>Bacillota</taxon>
        <taxon>Bacilli</taxon>
        <taxon>Bacillales</taxon>
        <taxon>Anoxybacillaceae</taxon>
        <taxon>Anoxybacillus</taxon>
    </lineage>
</organism>
<evidence type="ECO:0008006" key="3">
    <source>
        <dbReference type="Google" id="ProtNLM"/>
    </source>
</evidence>
<sequence>MKLIWVEKITNSYSDCLKAFGIASILKSVINNQREQIFISDSTSHYLIELPHGVLEDWEKIVEELEPFFPLPVLKNDEEVDGKTSDASTIYLKKEKERREVFQIFQKDNQGNKQNSEGPPPEHDHYHIYSLYQGMKVITAHNKMAETFQRDPELLKVVLEWIFRACTSPLIDSEERVKVYKEIVKKYEHGTGKKVPLTSTVNALSFFNPMQAKGVNNQSSAGISPSGVKSFVLDEFFKMVGVLHSSIGRLVKVGTRSYDCMLQTIEPQEIQVTNVSAIVKNIKTKIKAPSRTYLEFSTLSYTISEILRFLLNKQLDLKPSLIEYARGLYCTYFKDLGNAKAVMNLSYYHLPSWVKFGNHDDVGEYNVLFDDLISKCEKIRRDENLLQDLDQPLNQLVTFISSGRLESLLFFVQEYHFKVFASIYEKKYWLKLEPFSVKQLQEVIMKSNQPFSKIVKDDGFINLSRAIFSATLGLQYQDKSIRKYPVHYDLQHRLKQNAPYAEKFIATLTDFASTFNNENARVFESNRARGNTGPTRKNITDKDLASVIQLIDEYGSNVVGNLLVAFGYAKKDKTNEVETDNTESYIED</sequence>
<name>A0ABT9V8W9_9BACL</name>
<dbReference type="EMBL" id="JAUSTU010000026">
    <property type="protein sequence ID" value="MDQ0157391.1"/>
    <property type="molecule type" value="Genomic_DNA"/>
</dbReference>
<evidence type="ECO:0000313" key="1">
    <source>
        <dbReference type="EMBL" id="MDQ0157391.1"/>
    </source>
</evidence>
<evidence type="ECO:0000313" key="2">
    <source>
        <dbReference type="Proteomes" id="UP001231362"/>
    </source>
</evidence>
<gene>
    <name evidence="1" type="ORF">J2S07_003726</name>
</gene>